<dbReference type="RefSeq" id="WP_138349551.1">
    <property type="nucleotide sequence ID" value="NZ_SROY01000006.1"/>
</dbReference>
<feature type="signal peptide" evidence="3">
    <location>
        <begin position="1"/>
        <end position="18"/>
    </location>
</feature>
<evidence type="ECO:0000256" key="1">
    <source>
        <dbReference type="ARBA" id="ARBA00023136"/>
    </source>
</evidence>
<feature type="region of interest" description="Disordered" evidence="2">
    <location>
        <begin position="96"/>
        <end position="119"/>
    </location>
</feature>
<dbReference type="Pfam" id="PF04348">
    <property type="entry name" value="LppC"/>
    <property type="match status" value="1"/>
</dbReference>
<dbReference type="InterPro" id="IPR007443">
    <property type="entry name" value="LpoA"/>
</dbReference>
<proteinExistence type="predicted"/>
<dbReference type="PROSITE" id="PS51257">
    <property type="entry name" value="PROKAR_LIPOPROTEIN"/>
    <property type="match status" value="1"/>
</dbReference>
<dbReference type="Gene3D" id="3.40.50.2300">
    <property type="match status" value="2"/>
</dbReference>
<keyword evidence="1" id="KW-0472">Membrane</keyword>
<dbReference type="GO" id="GO:0030234">
    <property type="term" value="F:enzyme regulator activity"/>
    <property type="evidence" value="ECO:0007669"/>
    <property type="project" value="TreeGrafter"/>
</dbReference>
<dbReference type="GO" id="GO:0009252">
    <property type="term" value="P:peptidoglycan biosynthetic process"/>
    <property type="evidence" value="ECO:0007669"/>
    <property type="project" value="TreeGrafter"/>
</dbReference>
<keyword evidence="3" id="KW-0732">Signal</keyword>
<dbReference type="EMBL" id="SROY01000006">
    <property type="protein sequence ID" value="TLX20920.1"/>
    <property type="molecule type" value="Genomic_DNA"/>
</dbReference>
<dbReference type="STRING" id="1123377.GCA_000423885_01590"/>
<evidence type="ECO:0000256" key="2">
    <source>
        <dbReference type="SAM" id="MobiDB-lite"/>
    </source>
</evidence>
<organism evidence="4 5">
    <name type="scientific">Thermomonas fusca</name>
    <dbReference type="NCBI Taxonomy" id="215690"/>
    <lineage>
        <taxon>Bacteria</taxon>
        <taxon>Pseudomonadati</taxon>
        <taxon>Pseudomonadota</taxon>
        <taxon>Gammaproteobacteria</taxon>
        <taxon>Lysobacterales</taxon>
        <taxon>Lysobacteraceae</taxon>
        <taxon>Thermomonas</taxon>
    </lineage>
</organism>
<sequence>MRLFLLVLLLALAGCANVTPKAPPPPPYAAATMQAQALAAGHAALAGQARRDNADAIERLLASLDDATLARDAARLPVGDSLYNFAGRTLLRRGLPPPRGFDRGDGSFGAASRPPAAADGYRPPLQVGVLLPLSGNQAAAAAALRDGYLAGYYGESRRRPLLRFYDTAGGAKAALARAAAEGNDFVVGPLGRDEVDAVFAGEPALPLLALNRGDRAPAPGSAAFSLSPEDEGISLAQYLIEERGSKRVLLIAGSDDTQRRTADAARKQLESRGVKIVAHLGVSEQMDGALRQLAQAEAPDAVLLVLKGPQARIVAPQLALAGMAGLPRVAASQIVSGTGKAAEDAALDGIVFPTEPWLVQRVDGLPSQASAAARVDTAKGPAARLFAFGLDAWRLTGYLEHLALTNGGIVGATGRLRLDGFGNVLRRPGWTRFVGGEPVPLADGAR</sequence>
<protein>
    <submittedName>
        <fullName evidence="4">LppC family lipoprotein</fullName>
    </submittedName>
</protein>
<comment type="caution">
    <text evidence="4">The sequence shown here is derived from an EMBL/GenBank/DDBJ whole genome shotgun (WGS) entry which is preliminary data.</text>
</comment>
<evidence type="ECO:0000313" key="5">
    <source>
        <dbReference type="Proteomes" id="UP000308508"/>
    </source>
</evidence>
<dbReference type="CDD" id="cd06339">
    <property type="entry name" value="PBP1_YraM_LppC_lipoprotein-like"/>
    <property type="match status" value="1"/>
</dbReference>
<keyword evidence="4" id="KW-0449">Lipoprotein</keyword>
<dbReference type="PANTHER" id="PTHR38038">
    <property type="entry name" value="PENICILLIN-BINDING PROTEIN ACTIVATOR LPOA"/>
    <property type="match status" value="1"/>
</dbReference>
<reference evidence="4 5" key="1">
    <citation type="submission" date="2019-04" db="EMBL/GenBank/DDBJ databases">
        <authorList>
            <person name="Grouzdev D.S."/>
            <person name="Nazina T.N."/>
        </authorList>
    </citation>
    <scope>NUCLEOTIDE SEQUENCE [LARGE SCALE GENOMIC DNA]</scope>
    <source>
        <strain evidence="4 5">SHC 3-19</strain>
    </source>
</reference>
<dbReference type="SUPFAM" id="SSF53822">
    <property type="entry name" value="Periplasmic binding protein-like I"/>
    <property type="match status" value="1"/>
</dbReference>
<evidence type="ECO:0000313" key="4">
    <source>
        <dbReference type="EMBL" id="TLX20920.1"/>
    </source>
</evidence>
<dbReference type="AlphaFoldDB" id="A0A5R9PEA9"/>
<dbReference type="PANTHER" id="PTHR38038:SF1">
    <property type="entry name" value="PENICILLIN-BINDING PROTEIN ACTIVATOR LPOA"/>
    <property type="match status" value="1"/>
</dbReference>
<keyword evidence="5" id="KW-1185">Reference proteome</keyword>
<dbReference type="Proteomes" id="UP000308508">
    <property type="component" value="Unassembled WGS sequence"/>
</dbReference>
<accession>A0A5R9PEA9</accession>
<dbReference type="InterPro" id="IPR028082">
    <property type="entry name" value="Peripla_BP_I"/>
</dbReference>
<feature type="chain" id="PRO_5024400153" evidence="3">
    <location>
        <begin position="19"/>
        <end position="446"/>
    </location>
</feature>
<name>A0A5R9PEA9_9GAMM</name>
<dbReference type="GO" id="GO:0031241">
    <property type="term" value="C:periplasmic side of cell outer membrane"/>
    <property type="evidence" value="ECO:0007669"/>
    <property type="project" value="TreeGrafter"/>
</dbReference>
<gene>
    <name evidence="4" type="ORF">E5S66_11980</name>
</gene>
<evidence type="ECO:0000256" key="3">
    <source>
        <dbReference type="SAM" id="SignalP"/>
    </source>
</evidence>